<dbReference type="EMBL" id="SUKA01000004">
    <property type="protein sequence ID" value="TJY64363.1"/>
    <property type="molecule type" value="Genomic_DNA"/>
</dbReference>
<feature type="transmembrane region" description="Helical" evidence="6">
    <location>
        <begin position="7"/>
        <end position="26"/>
    </location>
</feature>
<dbReference type="PROSITE" id="PS50112">
    <property type="entry name" value="PAS"/>
    <property type="match status" value="3"/>
</dbReference>
<evidence type="ECO:0000313" key="11">
    <source>
        <dbReference type="Proteomes" id="UP000309872"/>
    </source>
</evidence>
<evidence type="ECO:0000256" key="4">
    <source>
        <dbReference type="ARBA" id="ARBA00022679"/>
    </source>
</evidence>
<dbReference type="NCBIfam" id="TIGR00229">
    <property type="entry name" value="sensory_box"/>
    <property type="match status" value="2"/>
</dbReference>
<comment type="catalytic activity">
    <reaction evidence="1">
        <text>ATP + protein L-histidine = ADP + protein N-phospho-L-histidine.</text>
        <dbReference type="EC" id="2.7.13.3"/>
    </reaction>
</comment>
<evidence type="ECO:0000256" key="2">
    <source>
        <dbReference type="ARBA" id="ARBA00012438"/>
    </source>
</evidence>
<dbReference type="PANTHER" id="PTHR43304">
    <property type="entry name" value="PHYTOCHROME-LIKE PROTEIN CPH1"/>
    <property type="match status" value="1"/>
</dbReference>
<dbReference type="SUPFAM" id="SSF47384">
    <property type="entry name" value="Homodimeric domain of signal transducing histidine kinase"/>
    <property type="match status" value="1"/>
</dbReference>
<evidence type="ECO:0000259" key="9">
    <source>
        <dbReference type="PROSITE" id="PS50113"/>
    </source>
</evidence>
<dbReference type="PROSITE" id="PS50109">
    <property type="entry name" value="HIS_KIN"/>
    <property type="match status" value="1"/>
</dbReference>
<keyword evidence="6" id="KW-0472">Membrane</keyword>
<dbReference type="CDD" id="cd00075">
    <property type="entry name" value="HATPase"/>
    <property type="match status" value="1"/>
</dbReference>
<reference evidence="10 11" key="1">
    <citation type="submission" date="2019-04" db="EMBL/GenBank/DDBJ databases">
        <title>Sphingobacterium olei sp. nov., isolated from oil-contaminated soil.</title>
        <authorList>
            <person name="Liu B."/>
        </authorList>
    </citation>
    <scope>NUCLEOTIDE SEQUENCE [LARGE SCALE GENOMIC DNA]</scope>
    <source>
        <strain evidence="10 11">Y3L14</strain>
    </source>
</reference>
<dbReference type="InterPro" id="IPR036097">
    <property type="entry name" value="HisK_dim/P_sf"/>
</dbReference>
<dbReference type="InterPro" id="IPR003661">
    <property type="entry name" value="HisK_dim/P_dom"/>
</dbReference>
<sequence length="667" mass="75754">MSCLAKLYILFFVIKLSCLFYQTAYFRPMKAKLQNENNKDSSANYVPNLPYHLELCQKMAKIGSWELDLSVEDPNAPQYWSDETYRILGYEPGAIMPCYNTFLHSIHPDDRAAVTTAAELSIKAGREYDLEQRHILPNGRVITTRSIGQVIFDSNTGVPLKLCGAMKDITEKKDADNALEQANKQMAILFEKIDEVLYSVDMQQYRLLQMSPACEKVYGYTLSEFYDNNNLWMDVILEEDKHIIHESDPLMRRGEIVVNEYRIRHKDGSIRWLGGTLTPTLDHAGNLIRIDGLCSDITARKEAEIAVKDSEKKFRTLIENSSDGIAVTSIDRKLIFASNSMLRITGYSPDELLSIDMAFLFHHEDQKLLLGIGEKILEQPGNTAKFIARFRRKEGHWIWLEGVSQNLLHEPSVGGLITNFRDITERIQYEEALSSANKHLKKTYNELDRFVYSVSHDLRAPLASLLGVIEFTQSETNESEVIENLSMMKESVNKLDGFILDILDYSRNSRAEVKAEKVNFSELLSESMNNLKFMSSENRNVTVTSTIDDNHTFYSDSSRLKIIINNLISNSIRYCNPNTVSPWVSVVISIEPAEATIIVKDNGVGIDKQFHEKIFNMFYRVSKSSVGSGLGLYIVKEAIDKINGTIEMTSESGIGTEFKIKVPNLNV</sequence>
<evidence type="ECO:0000259" key="8">
    <source>
        <dbReference type="PROSITE" id="PS50112"/>
    </source>
</evidence>
<dbReference type="InterPro" id="IPR000014">
    <property type="entry name" value="PAS"/>
</dbReference>
<feature type="domain" description="PAC" evidence="9">
    <location>
        <begin position="128"/>
        <end position="181"/>
    </location>
</feature>
<dbReference type="AlphaFoldDB" id="A0A4U0GYV3"/>
<feature type="domain" description="PAS" evidence="8">
    <location>
        <begin position="310"/>
        <end position="380"/>
    </location>
</feature>
<dbReference type="InterPro" id="IPR004358">
    <property type="entry name" value="Sig_transdc_His_kin-like_C"/>
</dbReference>
<dbReference type="PROSITE" id="PS50113">
    <property type="entry name" value="PAC"/>
    <property type="match status" value="2"/>
</dbReference>
<dbReference type="SMART" id="SM00388">
    <property type="entry name" value="HisKA"/>
    <property type="match status" value="1"/>
</dbReference>
<dbReference type="Gene3D" id="3.30.450.20">
    <property type="entry name" value="PAS domain"/>
    <property type="match status" value="3"/>
</dbReference>
<dbReference type="SMART" id="SM00387">
    <property type="entry name" value="HATPase_c"/>
    <property type="match status" value="1"/>
</dbReference>
<protein>
    <recommendedName>
        <fullName evidence="2">histidine kinase</fullName>
        <ecNumber evidence="2">2.7.13.3</ecNumber>
    </recommendedName>
</protein>
<evidence type="ECO:0000256" key="5">
    <source>
        <dbReference type="ARBA" id="ARBA00022777"/>
    </source>
</evidence>
<feature type="domain" description="PAS" evidence="8">
    <location>
        <begin position="182"/>
        <end position="246"/>
    </location>
</feature>
<evidence type="ECO:0000256" key="6">
    <source>
        <dbReference type="SAM" id="Phobius"/>
    </source>
</evidence>
<dbReference type="SMART" id="SM00091">
    <property type="entry name" value="PAS"/>
    <property type="match status" value="2"/>
</dbReference>
<feature type="domain" description="Histidine kinase" evidence="7">
    <location>
        <begin position="453"/>
        <end position="666"/>
    </location>
</feature>
<keyword evidence="6" id="KW-0812">Transmembrane</keyword>
<dbReference type="SMART" id="SM00086">
    <property type="entry name" value="PAC"/>
    <property type="match status" value="3"/>
</dbReference>
<evidence type="ECO:0000256" key="1">
    <source>
        <dbReference type="ARBA" id="ARBA00000085"/>
    </source>
</evidence>
<evidence type="ECO:0000256" key="3">
    <source>
        <dbReference type="ARBA" id="ARBA00022553"/>
    </source>
</evidence>
<dbReference type="PANTHER" id="PTHR43304:SF1">
    <property type="entry name" value="PAC DOMAIN-CONTAINING PROTEIN"/>
    <property type="match status" value="1"/>
</dbReference>
<keyword evidence="6" id="KW-1133">Transmembrane helix</keyword>
<keyword evidence="4" id="KW-0808">Transferase</keyword>
<comment type="caution">
    <text evidence="10">The sequence shown here is derived from an EMBL/GenBank/DDBJ whole genome shotgun (WGS) entry which is preliminary data.</text>
</comment>
<dbReference type="InterPro" id="IPR000700">
    <property type="entry name" value="PAS-assoc_C"/>
</dbReference>
<dbReference type="InterPro" id="IPR035965">
    <property type="entry name" value="PAS-like_dom_sf"/>
</dbReference>
<dbReference type="SUPFAM" id="SSF55785">
    <property type="entry name" value="PYP-like sensor domain (PAS domain)"/>
    <property type="match status" value="3"/>
</dbReference>
<dbReference type="InterPro" id="IPR013655">
    <property type="entry name" value="PAS_fold_3"/>
</dbReference>
<dbReference type="OrthoDB" id="921707at2"/>
<dbReference type="Gene3D" id="3.30.565.10">
    <property type="entry name" value="Histidine kinase-like ATPase, C-terminal domain"/>
    <property type="match status" value="1"/>
</dbReference>
<dbReference type="Pfam" id="PF00512">
    <property type="entry name" value="HisKA"/>
    <property type="match status" value="1"/>
</dbReference>
<dbReference type="Gene3D" id="1.10.287.130">
    <property type="match status" value="1"/>
</dbReference>
<feature type="domain" description="PAC" evidence="9">
    <location>
        <begin position="257"/>
        <end position="309"/>
    </location>
</feature>
<keyword evidence="3" id="KW-0597">Phosphoprotein</keyword>
<dbReference type="CDD" id="cd00130">
    <property type="entry name" value="PAS"/>
    <property type="match status" value="3"/>
</dbReference>
<dbReference type="GO" id="GO:0000155">
    <property type="term" value="F:phosphorelay sensor kinase activity"/>
    <property type="evidence" value="ECO:0007669"/>
    <property type="project" value="InterPro"/>
</dbReference>
<dbReference type="EC" id="2.7.13.3" evidence="2"/>
<dbReference type="InterPro" id="IPR052162">
    <property type="entry name" value="Sensor_kinase/Photoreceptor"/>
</dbReference>
<dbReference type="Proteomes" id="UP000309872">
    <property type="component" value="Unassembled WGS sequence"/>
</dbReference>
<accession>A0A4U0GYV3</accession>
<dbReference type="SUPFAM" id="SSF55874">
    <property type="entry name" value="ATPase domain of HSP90 chaperone/DNA topoisomerase II/histidine kinase"/>
    <property type="match status" value="1"/>
</dbReference>
<dbReference type="InterPro" id="IPR036890">
    <property type="entry name" value="HATPase_C_sf"/>
</dbReference>
<dbReference type="InterPro" id="IPR003594">
    <property type="entry name" value="HATPase_dom"/>
</dbReference>
<dbReference type="CDD" id="cd00082">
    <property type="entry name" value="HisKA"/>
    <property type="match status" value="1"/>
</dbReference>
<dbReference type="Gene3D" id="2.10.70.100">
    <property type="match status" value="1"/>
</dbReference>
<dbReference type="InterPro" id="IPR005467">
    <property type="entry name" value="His_kinase_dom"/>
</dbReference>
<dbReference type="PRINTS" id="PR00344">
    <property type="entry name" value="BCTRLSENSOR"/>
</dbReference>
<gene>
    <name evidence="10" type="ORF">FAZ19_14255</name>
</gene>
<dbReference type="Pfam" id="PF08447">
    <property type="entry name" value="PAS_3"/>
    <property type="match status" value="3"/>
</dbReference>
<organism evidence="10 11">
    <name type="scientific">Sphingobacterium alkalisoli</name>
    <dbReference type="NCBI Taxonomy" id="1874115"/>
    <lineage>
        <taxon>Bacteria</taxon>
        <taxon>Pseudomonadati</taxon>
        <taxon>Bacteroidota</taxon>
        <taxon>Sphingobacteriia</taxon>
        <taxon>Sphingobacteriales</taxon>
        <taxon>Sphingobacteriaceae</taxon>
        <taxon>Sphingobacterium</taxon>
    </lineage>
</organism>
<keyword evidence="11" id="KW-1185">Reference proteome</keyword>
<dbReference type="InterPro" id="IPR001610">
    <property type="entry name" value="PAC"/>
</dbReference>
<evidence type="ECO:0000313" key="10">
    <source>
        <dbReference type="EMBL" id="TJY64363.1"/>
    </source>
</evidence>
<proteinExistence type="predicted"/>
<dbReference type="Pfam" id="PF02518">
    <property type="entry name" value="HATPase_c"/>
    <property type="match status" value="1"/>
</dbReference>
<keyword evidence="5" id="KW-0418">Kinase</keyword>
<name>A0A4U0GYV3_9SPHI</name>
<evidence type="ECO:0000259" key="7">
    <source>
        <dbReference type="PROSITE" id="PS50109"/>
    </source>
</evidence>
<feature type="domain" description="PAS" evidence="8">
    <location>
        <begin position="79"/>
        <end position="125"/>
    </location>
</feature>